<feature type="non-terminal residue" evidence="1">
    <location>
        <position position="29"/>
    </location>
</feature>
<dbReference type="AlphaFoldDB" id="A0A382T6N0"/>
<name>A0A382T6N0_9ZZZZ</name>
<dbReference type="EMBL" id="UINC01134244">
    <property type="protein sequence ID" value="SVD17663.1"/>
    <property type="molecule type" value="Genomic_DNA"/>
</dbReference>
<gene>
    <name evidence="1" type="ORF">METZ01_LOCUS370517</name>
</gene>
<reference evidence="1" key="1">
    <citation type="submission" date="2018-05" db="EMBL/GenBank/DDBJ databases">
        <authorList>
            <person name="Lanie J.A."/>
            <person name="Ng W.-L."/>
            <person name="Kazmierczak K.M."/>
            <person name="Andrzejewski T.M."/>
            <person name="Davidsen T.M."/>
            <person name="Wayne K.J."/>
            <person name="Tettelin H."/>
            <person name="Glass J.I."/>
            <person name="Rusch D."/>
            <person name="Podicherti R."/>
            <person name="Tsui H.-C.T."/>
            <person name="Winkler M.E."/>
        </authorList>
    </citation>
    <scope>NUCLEOTIDE SEQUENCE</scope>
</reference>
<protein>
    <submittedName>
        <fullName evidence="1">Uncharacterized protein</fullName>
    </submittedName>
</protein>
<feature type="non-terminal residue" evidence="1">
    <location>
        <position position="1"/>
    </location>
</feature>
<sequence length="29" mass="3230">MRRVSVFIAVAFAAIFIASINTIAEEPEY</sequence>
<organism evidence="1">
    <name type="scientific">marine metagenome</name>
    <dbReference type="NCBI Taxonomy" id="408172"/>
    <lineage>
        <taxon>unclassified sequences</taxon>
        <taxon>metagenomes</taxon>
        <taxon>ecological metagenomes</taxon>
    </lineage>
</organism>
<accession>A0A382T6N0</accession>
<evidence type="ECO:0000313" key="1">
    <source>
        <dbReference type="EMBL" id="SVD17663.1"/>
    </source>
</evidence>
<proteinExistence type="predicted"/>